<dbReference type="Proteomes" id="UP000182737">
    <property type="component" value="Unassembled WGS sequence"/>
</dbReference>
<proteinExistence type="predicted"/>
<dbReference type="EMBL" id="FORI01000003">
    <property type="protein sequence ID" value="SFI63478.1"/>
    <property type="molecule type" value="Genomic_DNA"/>
</dbReference>
<dbReference type="SUPFAM" id="SSF55073">
    <property type="entry name" value="Nucleotide cyclase"/>
    <property type="match status" value="1"/>
</dbReference>
<dbReference type="GO" id="GO:0000166">
    <property type="term" value="F:nucleotide binding"/>
    <property type="evidence" value="ECO:0007669"/>
    <property type="project" value="UniProtKB-KW"/>
</dbReference>
<dbReference type="PROSITE" id="PS50125">
    <property type="entry name" value="GUANYLATE_CYCLASE_2"/>
    <property type="match status" value="1"/>
</dbReference>
<dbReference type="SMART" id="SM00044">
    <property type="entry name" value="CYCc"/>
    <property type="match status" value="1"/>
</dbReference>
<feature type="transmembrane region" description="Helical" evidence="7">
    <location>
        <begin position="87"/>
        <end position="108"/>
    </location>
</feature>
<dbReference type="PANTHER" id="PTHR11920:SF335">
    <property type="entry name" value="GUANYLATE CYCLASE"/>
    <property type="match status" value="1"/>
</dbReference>
<evidence type="ECO:0000256" key="1">
    <source>
        <dbReference type="ARBA" id="ARBA00004370"/>
    </source>
</evidence>
<evidence type="ECO:0000256" key="2">
    <source>
        <dbReference type="ARBA" id="ARBA00022692"/>
    </source>
</evidence>
<dbReference type="GO" id="GO:0035556">
    <property type="term" value="P:intracellular signal transduction"/>
    <property type="evidence" value="ECO:0007669"/>
    <property type="project" value="InterPro"/>
</dbReference>
<dbReference type="GO" id="GO:0009190">
    <property type="term" value="P:cyclic nucleotide biosynthetic process"/>
    <property type="evidence" value="ECO:0007669"/>
    <property type="project" value="InterPro"/>
</dbReference>
<evidence type="ECO:0000259" key="8">
    <source>
        <dbReference type="PROSITE" id="PS50125"/>
    </source>
</evidence>
<dbReference type="RefSeq" id="WP_074931070.1">
    <property type="nucleotide sequence ID" value="NZ_FORI01000003.1"/>
</dbReference>
<evidence type="ECO:0000313" key="10">
    <source>
        <dbReference type="Proteomes" id="UP000182737"/>
    </source>
</evidence>
<keyword evidence="4 7" id="KW-1133">Transmembrane helix</keyword>
<keyword evidence="10" id="KW-1185">Reference proteome</keyword>
<organism evidence="9 10">
    <name type="scientific">Treponema bryantii</name>
    <dbReference type="NCBI Taxonomy" id="163"/>
    <lineage>
        <taxon>Bacteria</taxon>
        <taxon>Pseudomonadati</taxon>
        <taxon>Spirochaetota</taxon>
        <taxon>Spirochaetia</taxon>
        <taxon>Spirochaetales</taxon>
        <taxon>Treponemataceae</taxon>
        <taxon>Treponema</taxon>
    </lineage>
</organism>
<dbReference type="OrthoDB" id="315417at2"/>
<protein>
    <submittedName>
        <fullName evidence="9">Adenylate and Guanylate cyclase catalytic domain-containing protein</fullName>
    </submittedName>
</protein>
<dbReference type="AlphaFoldDB" id="A0A1I3JTZ5"/>
<name>A0A1I3JTZ5_9SPIR</name>
<evidence type="ECO:0000256" key="4">
    <source>
        <dbReference type="ARBA" id="ARBA00022989"/>
    </source>
</evidence>
<dbReference type="InterPro" id="IPR050401">
    <property type="entry name" value="Cyclic_nucleotide_synthase"/>
</dbReference>
<keyword evidence="3" id="KW-0547">Nucleotide-binding</keyword>
<dbReference type="CDD" id="cd07302">
    <property type="entry name" value="CHD"/>
    <property type="match status" value="1"/>
</dbReference>
<comment type="subcellular location">
    <subcellularLocation>
        <location evidence="1">Membrane</location>
    </subcellularLocation>
</comment>
<dbReference type="PANTHER" id="PTHR11920">
    <property type="entry name" value="GUANYLYL CYCLASE"/>
    <property type="match status" value="1"/>
</dbReference>
<dbReference type="GO" id="GO:0016020">
    <property type="term" value="C:membrane"/>
    <property type="evidence" value="ECO:0007669"/>
    <property type="project" value="UniProtKB-SubCell"/>
</dbReference>
<dbReference type="GO" id="GO:0004016">
    <property type="term" value="F:adenylate cyclase activity"/>
    <property type="evidence" value="ECO:0007669"/>
    <property type="project" value="UniProtKB-ARBA"/>
</dbReference>
<keyword evidence="6" id="KW-0456">Lyase</keyword>
<keyword evidence="2 7" id="KW-0812">Transmembrane</keyword>
<feature type="transmembrane region" description="Helical" evidence="7">
    <location>
        <begin position="59"/>
        <end position="80"/>
    </location>
</feature>
<evidence type="ECO:0000256" key="3">
    <source>
        <dbReference type="ARBA" id="ARBA00022741"/>
    </source>
</evidence>
<sequence>MNSLKRLYQKFVFIPSDFNDDLSAKNKRALKILSLFSLYFGIIVYAIVSISFIATQEQIPFVISLYYLNFMVIGGINVALLHTKLPAHYLVFLTLLQAESIIVFNLLSTNASNIIIVFIGLMFALLIFLEINPVVFTVELLCFFELLHLTIRNRVQNVPVDNLTLCFFVMVLLAFWKRSHLINEFKRNAQLKELTEKTENLLHNLLPDSVIEQLKSDGKSPPKKYENMTVLLSDIVNFTKISTTVSPYFLISELNEIFTQFDKITESHNCIRIKTIGDAYMAVCGLPEKNASHAENLILCAKDFIEWLTERNKTSQIQWNIRVGLASGSSIAGIIGKKKYLYDILGDTVEYAVKLQNSCMPMHIRLSPQTYKLIEGKIEIPEIVEVDTQTPVTEKGDVKNV</sequence>
<dbReference type="InterPro" id="IPR029787">
    <property type="entry name" value="Nucleotide_cyclase"/>
</dbReference>
<feature type="transmembrane region" description="Helical" evidence="7">
    <location>
        <begin position="114"/>
        <end position="147"/>
    </location>
</feature>
<evidence type="ECO:0000313" key="9">
    <source>
        <dbReference type="EMBL" id="SFI63478.1"/>
    </source>
</evidence>
<feature type="transmembrane region" description="Helical" evidence="7">
    <location>
        <begin position="32"/>
        <end position="53"/>
    </location>
</feature>
<evidence type="ECO:0000256" key="7">
    <source>
        <dbReference type="SAM" id="Phobius"/>
    </source>
</evidence>
<keyword evidence="5 7" id="KW-0472">Membrane</keyword>
<evidence type="ECO:0000256" key="5">
    <source>
        <dbReference type="ARBA" id="ARBA00023136"/>
    </source>
</evidence>
<accession>A0A1I3JTZ5</accession>
<feature type="domain" description="Guanylate cyclase" evidence="8">
    <location>
        <begin position="229"/>
        <end position="356"/>
    </location>
</feature>
<dbReference type="Pfam" id="PF00211">
    <property type="entry name" value="Guanylate_cyc"/>
    <property type="match status" value="1"/>
</dbReference>
<reference evidence="10" key="1">
    <citation type="submission" date="2016-10" db="EMBL/GenBank/DDBJ databases">
        <authorList>
            <person name="Varghese N."/>
            <person name="Submissions S."/>
        </authorList>
    </citation>
    <scope>NUCLEOTIDE SEQUENCE [LARGE SCALE GENOMIC DNA]</scope>
    <source>
        <strain evidence="10">XBD1002</strain>
    </source>
</reference>
<evidence type="ECO:0000256" key="6">
    <source>
        <dbReference type="ARBA" id="ARBA00023239"/>
    </source>
</evidence>
<dbReference type="Gene3D" id="3.30.70.1230">
    <property type="entry name" value="Nucleotide cyclase"/>
    <property type="match status" value="1"/>
</dbReference>
<dbReference type="InterPro" id="IPR001054">
    <property type="entry name" value="A/G_cyclase"/>
</dbReference>
<feature type="transmembrane region" description="Helical" evidence="7">
    <location>
        <begin position="159"/>
        <end position="176"/>
    </location>
</feature>
<gene>
    <name evidence="9" type="ORF">SAMN04487775_103231</name>
</gene>